<name>A0A7X5TS48_9GAMM</name>
<organism evidence="3 4">
    <name type="scientific">Luteibacter yeojuensis</name>
    <dbReference type="NCBI Taxonomy" id="345309"/>
    <lineage>
        <taxon>Bacteria</taxon>
        <taxon>Pseudomonadati</taxon>
        <taxon>Pseudomonadota</taxon>
        <taxon>Gammaproteobacteria</taxon>
        <taxon>Lysobacterales</taxon>
        <taxon>Rhodanobacteraceae</taxon>
        <taxon>Luteibacter</taxon>
    </lineage>
</organism>
<keyword evidence="4" id="KW-1185">Reference proteome</keyword>
<evidence type="ECO:0000313" key="3">
    <source>
        <dbReference type="EMBL" id="NID17403.1"/>
    </source>
</evidence>
<proteinExistence type="predicted"/>
<evidence type="ECO:0000313" key="4">
    <source>
        <dbReference type="Proteomes" id="UP000518878"/>
    </source>
</evidence>
<feature type="chain" id="PRO_5031056557" evidence="2">
    <location>
        <begin position="35"/>
        <end position="176"/>
    </location>
</feature>
<dbReference type="RefSeq" id="WP_166701212.1">
    <property type="nucleotide sequence ID" value="NZ_JAAQTL010000003.1"/>
</dbReference>
<sequence length="176" mass="19877">MSSIKRKRTRSARKATFALLFAITVACHAPINFASDHVSTELTAEAKETLERRIDGIANEVANRKPYFEDDPLPIHIRSEFDVVSNRLIMDMDERLGPVSGYGRVEDLESDVQEAIWPLVKDIPGFKGLEWRFGGEGDVPLVPERSPEGTTDRAGKERWTSGSDWGWTWILLPPRI</sequence>
<dbReference type="PROSITE" id="PS51257">
    <property type="entry name" value="PROKAR_LIPOPROTEIN"/>
    <property type="match status" value="1"/>
</dbReference>
<feature type="region of interest" description="Disordered" evidence="1">
    <location>
        <begin position="140"/>
        <end position="159"/>
    </location>
</feature>
<reference evidence="3 4" key="1">
    <citation type="journal article" date="2006" name="Int. J. Syst. Evol. Microbiol.">
        <title>Dyella yeojuensis sp. nov., isolated from greenhouse soil in Korea.</title>
        <authorList>
            <person name="Kim B.Y."/>
            <person name="Weon H.Y."/>
            <person name="Lee K.H."/>
            <person name="Seok S.J."/>
            <person name="Kwon S.W."/>
            <person name="Go S.J."/>
            <person name="Stackebrandt E."/>
        </authorList>
    </citation>
    <scope>NUCLEOTIDE SEQUENCE [LARGE SCALE GENOMIC DNA]</scope>
    <source>
        <strain evidence="3 4">DSM 17673</strain>
    </source>
</reference>
<comment type="caution">
    <text evidence="3">The sequence shown here is derived from an EMBL/GenBank/DDBJ whole genome shotgun (WGS) entry which is preliminary data.</text>
</comment>
<dbReference type="Proteomes" id="UP000518878">
    <property type="component" value="Unassembled WGS sequence"/>
</dbReference>
<feature type="compositionally biased region" description="Basic and acidic residues" evidence="1">
    <location>
        <begin position="145"/>
        <end position="159"/>
    </location>
</feature>
<evidence type="ECO:0000256" key="1">
    <source>
        <dbReference type="SAM" id="MobiDB-lite"/>
    </source>
</evidence>
<dbReference type="EMBL" id="JAAQTL010000003">
    <property type="protein sequence ID" value="NID17403.1"/>
    <property type="molecule type" value="Genomic_DNA"/>
</dbReference>
<accession>A0A7X5TS48</accession>
<protein>
    <submittedName>
        <fullName evidence="3">Uncharacterized protein</fullName>
    </submittedName>
</protein>
<keyword evidence="2" id="KW-0732">Signal</keyword>
<gene>
    <name evidence="3" type="ORF">HBF32_18160</name>
</gene>
<dbReference type="AlphaFoldDB" id="A0A7X5TS48"/>
<evidence type="ECO:0000256" key="2">
    <source>
        <dbReference type="SAM" id="SignalP"/>
    </source>
</evidence>
<feature type="signal peptide" evidence="2">
    <location>
        <begin position="1"/>
        <end position="34"/>
    </location>
</feature>